<evidence type="ECO:0000256" key="1">
    <source>
        <dbReference type="SAM" id="MobiDB-lite"/>
    </source>
</evidence>
<sequence length="105" mass="11793">MVFLRLDETLQQFYPDLTSFKLVWAATMPLELFPTKAPSSSRTPVLEPNWAAEGQKVAHKSTLTLFRTMFLLFLFSKAPSSSRTPVLEPNRAAEGQKVAHKSTLP</sequence>
<accession>A0A161XU81</accession>
<comment type="caution">
    <text evidence="2">The sequence shown here is derived from an EMBL/GenBank/DDBJ whole genome shotgun (WGS) entry which is preliminary data.</text>
</comment>
<gene>
    <name evidence="2" type="ORF">TY91_07245</name>
</gene>
<dbReference type="EMBL" id="JYDC01000038">
    <property type="protein sequence ID" value="KZL41040.1"/>
    <property type="molecule type" value="Genomic_DNA"/>
</dbReference>
<name>A0A161XU81_SECCO</name>
<organism evidence="2 3">
    <name type="scientific">Secundilactobacillus collinoides</name>
    <name type="common">Lactobacillus collinoides</name>
    <dbReference type="NCBI Taxonomy" id="33960"/>
    <lineage>
        <taxon>Bacteria</taxon>
        <taxon>Bacillati</taxon>
        <taxon>Bacillota</taxon>
        <taxon>Bacilli</taxon>
        <taxon>Lactobacillales</taxon>
        <taxon>Lactobacillaceae</taxon>
        <taxon>Secundilactobacillus</taxon>
    </lineage>
</organism>
<keyword evidence="3" id="KW-1185">Reference proteome</keyword>
<evidence type="ECO:0000313" key="2">
    <source>
        <dbReference type="EMBL" id="KZL41040.1"/>
    </source>
</evidence>
<dbReference type="Proteomes" id="UP000076480">
    <property type="component" value="Unassembled WGS sequence"/>
</dbReference>
<evidence type="ECO:0000313" key="3">
    <source>
        <dbReference type="Proteomes" id="UP000076480"/>
    </source>
</evidence>
<protein>
    <submittedName>
        <fullName evidence="2">Uncharacterized protein</fullName>
    </submittedName>
</protein>
<proteinExistence type="predicted"/>
<reference evidence="2 3" key="1">
    <citation type="submission" date="2015-02" db="EMBL/GenBank/DDBJ databases">
        <title>Draft genome sequence of Lactobacillus collinoides CUPV2371 isolated from a natural cider, the first genome sequence of a strain of this species.</title>
        <authorList>
            <person name="Puertas A.I."/>
            <person name="Spano G."/>
            <person name="Capozzi V."/>
            <person name="Lamontanara A."/>
            <person name="Orru L."/>
            <person name="Duenas M.T."/>
        </authorList>
    </citation>
    <scope>NUCLEOTIDE SEQUENCE [LARGE SCALE GENOMIC DNA]</scope>
    <source>
        <strain evidence="2 3">237</strain>
    </source>
</reference>
<dbReference type="PATRIC" id="fig|33960.6.peg.2010"/>
<feature type="region of interest" description="Disordered" evidence="1">
    <location>
        <begin position="80"/>
        <end position="105"/>
    </location>
</feature>
<dbReference type="AlphaFoldDB" id="A0A161XU81"/>